<evidence type="ECO:0000256" key="1">
    <source>
        <dbReference type="SAM" id="MobiDB-lite"/>
    </source>
</evidence>
<keyword evidence="3" id="KW-1185">Reference proteome</keyword>
<accession>A0A6A4L553</accession>
<feature type="region of interest" description="Disordered" evidence="1">
    <location>
        <begin position="53"/>
        <end position="83"/>
    </location>
</feature>
<dbReference type="EMBL" id="QEFC01002715">
    <property type="protein sequence ID" value="KAE9451354.1"/>
    <property type="molecule type" value="Genomic_DNA"/>
</dbReference>
<comment type="caution">
    <text evidence="2">The sequence shown here is derived from an EMBL/GenBank/DDBJ whole genome shotgun (WGS) entry which is preliminary data.</text>
</comment>
<dbReference type="OrthoDB" id="1811199at2759"/>
<sequence>MAGEEQRHVRDLPPDAAPGHRLRDPHNLPGGLHRRVLPRGVGALVLPVRHAAPHRGAAGTDHVRVRGDGRGRRGRGGREGVQGVPAGEVLGVAEELGGEELGDD</sequence>
<proteinExistence type="predicted"/>
<dbReference type="AlphaFoldDB" id="A0A6A4L553"/>
<gene>
    <name evidence="2" type="ORF">C3L33_16747</name>
</gene>
<name>A0A6A4L553_9ERIC</name>
<feature type="compositionally biased region" description="Basic and acidic residues" evidence="1">
    <location>
        <begin position="1"/>
        <end position="13"/>
    </location>
</feature>
<evidence type="ECO:0000313" key="2">
    <source>
        <dbReference type="EMBL" id="KAE9451354.1"/>
    </source>
</evidence>
<evidence type="ECO:0000313" key="3">
    <source>
        <dbReference type="Proteomes" id="UP000428333"/>
    </source>
</evidence>
<feature type="compositionally biased region" description="Basic and acidic residues" evidence="1">
    <location>
        <begin position="61"/>
        <end position="71"/>
    </location>
</feature>
<dbReference type="Proteomes" id="UP000428333">
    <property type="component" value="Linkage Group LG10"/>
</dbReference>
<feature type="non-terminal residue" evidence="2">
    <location>
        <position position="1"/>
    </location>
</feature>
<reference evidence="2 3" key="1">
    <citation type="journal article" date="2019" name="Genome Biol. Evol.">
        <title>The Rhododendron genome and chromosomal organization provide insight into shared whole-genome duplications across the heath family (Ericaceae).</title>
        <authorList>
            <person name="Soza V.L."/>
            <person name="Lindsley D."/>
            <person name="Waalkes A."/>
            <person name="Ramage E."/>
            <person name="Patwardhan R.P."/>
            <person name="Burton J.N."/>
            <person name="Adey A."/>
            <person name="Kumar A."/>
            <person name="Qiu R."/>
            <person name="Shendure J."/>
            <person name="Hall B."/>
        </authorList>
    </citation>
    <scope>NUCLEOTIDE SEQUENCE [LARGE SCALE GENOMIC DNA]</scope>
    <source>
        <strain evidence="2">RSF 1966-606</strain>
    </source>
</reference>
<feature type="region of interest" description="Disordered" evidence="1">
    <location>
        <begin position="1"/>
        <end position="34"/>
    </location>
</feature>
<protein>
    <submittedName>
        <fullName evidence="2">Uncharacterized protein</fullName>
    </submittedName>
</protein>
<organism evidence="2 3">
    <name type="scientific">Rhododendron williamsianum</name>
    <dbReference type="NCBI Taxonomy" id="262921"/>
    <lineage>
        <taxon>Eukaryota</taxon>
        <taxon>Viridiplantae</taxon>
        <taxon>Streptophyta</taxon>
        <taxon>Embryophyta</taxon>
        <taxon>Tracheophyta</taxon>
        <taxon>Spermatophyta</taxon>
        <taxon>Magnoliopsida</taxon>
        <taxon>eudicotyledons</taxon>
        <taxon>Gunneridae</taxon>
        <taxon>Pentapetalae</taxon>
        <taxon>asterids</taxon>
        <taxon>Ericales</taxon>
        <taxon>Ericaceae</taxon>
        <taxon>Ericoideae</taxon>
        <taxon>Rhodoreae</taxon>
        <taxon>Rhododendron</taxon>
    </lineage>
</organism>